<feature type="chain" id="PRO_5021752068" evidence="1">
    <location>
        <begin position="22"/>
        <end position="153"/>
    </location>
</feature>
<evidence type="ECO:0000313" key="2">
    <source>
        <dbReference type="EMBL" id="TRO66938.1"/>
    </source>
</evidence>
<proteinExistence type="predicted"/>
<comment type="caution">
    <text evidence="2">The sequence shown here is derived from an EMBL/GenBank/DDBJ whole genome shotgun (WGS) entry which is preliminary data.</text>
</comment>
<accession>A0A550I7Z1</accession>
<dbReference type="EMBL" id="VHSF01000001">
    <property type="protein sequence ID" value="TRO66938.1"/>
    <property type="molecule type" value="Genomic_DNA"/>
</dbReference>
<dbReference type="RefSeq" id="WP_143409717.1">
    <property type="nucleotide sequence ID" value="NZ_VHSF01000001.1"/>
</dbReference>
<evidence type="ECO:0000256" key="1">
    <source>
        <dbReference type="SAM" id="SignalP"/>
    </source>
</evidence>
<protein>
    <submittedName>
        <fullName evidence="2">Uncharacterized protein</fullName>
    </submittedName>
</protein>
<gene>
    <name evidence="2" type="ORF">FGM01_03345</name>
</gene>
<feature type="signal peptide" evidence="1">
    <location>
        <begin position="1"/>
        <end position="21"/>
    </location>
</feature>
<name>A0A550I7Z1_9FLAO</name>
<keyword evidence="3" id="KW-1185">Reference proteome</keyword>
<dbReference type="AlphaFoldDB" id="A0A550I7Z1"/>
<organism evidence="2 3">
    <name type="scientific">Christiangramia sabulilitoris</name>
    <dbReference type="NCBI Taxonomy" id="2583991"/>
    <lineage>
        <taxon>Bacteria</taxon>
        <taxon>Pseudomonadati</taxon>
        <taxon>Bacteroidota</taxon>
        <taxon>Flavobacteriia</taxon>
        <taxon>Flavobacteriales</taxon>
        <taxon>Flavobacteriaceae</taxon>
        <taxon>Christiangramia</taxon>
    </lineage>
</organism>
<sequence length="153" mass="17814">MTSKFLKILILLNFICPTVMAQLGESKKDIIAAFGTDYTAGTGDFDKPYISYTDIANPEDRQPYKVSIVFYFVIMDDGDERCSHMKFIYPLSERASLTDYYNKTLTSMDSVTWRDPDTRYLYHIKERYPFCTLMIWLGVDEYSYSSLFGKSKN</sequence>
<keyword evidence="1" id="KW-0732">Signal</keyword>
<reference evidence="2 3" key="1">
    <citation type="submission" date="2019-06" db="EMBL/GenBank/DDBJ databases">
        <title>Gramella sabulilitoris sp. nov., isolated from a marine sand.</title>
        <authorList>
            <person name="Yoon J.-H."/>
        </authorList>
    </citation>
    <scope>NUCLEOTIDE SEQUENCE [LARGE SCALE GENOMIC DNA]</scope>
    <source>
        <strain evidence="2 3">HSMS-1</strain>
    </source>
</reference>
<dbReference type="Proteomes" id="UP000315131">
    <property type="component" value="Unassembled WGS sequence"/>
</dbReference>
<evidence type="ECO:0000313" key="3">
    <source>
        <dbReference type="Proteomes" id="UP000315131"/>
    </source>
</evidence>